<evidence type="ECO:0000256" key="2">
    <source>
        <dbReference type="ARBA" id="ARBA00022729"/>
    </source>
</evidence>
<dbReference type="Pfam" id="PF01822">
    <property type="entry name" value="WSC"/>
    <property type="match status" value="1"/>
</dbReference>
<dbReference type="Pfam" id="PF01477">
    <property type="entry name" value="PLAT"/>
    <property type="match status" value="1"/>
</dbReference>
<feature type="domain" description="PLAT" evidence="12">
    <location>
        <begin position="2654"/>
        <end position="2768"/>
    </location>
</feature>
<comment type="caution">
    <text evidence="6">Lacks conserved residue(s) required for the propagation of feature annotation.</text>
</comment>
<evidence type="ECO:0000313" key="17">
    <source>
        <dbReference type="Proteomes" id="UP000594262"/>
    </source>
</evidence>
<dbReference type="Gene3D" id="2.60.120.1560">
    <property type="match status" value="2"/>
</dbReference>
<dbReference type="GO" id="GO:0071944">
    <property type="term" value="C:cell periphery"/>
    <property type="evidence" value="ECO:0007669"/>
    <property type="project" value="UniProtKB-ARBA"/>
</dbReference>
<keyword evidence="2 9" id="KW-0732">Signal</keyword>
<dbReference type="RefSeq" id="XP_066918437.1">
    <property type="nucleotide sequence ID" value="XM_067062336.1"/>
</dbReference>
<dbReference type="PROSITE" id="PS00022">
    <property type="entry name" value="EGF_1"/>
    <property type="match status" value="1"/>
</dbReference>
<dbReference type="Pfam" id="PF01549">
    <property type="entry name" value="ShK"/>
    <property type="match status" value="1"/>
</dbReference>
<dbReference type="PROSITE" id="PS50026">
    <property type="entry name" value="EGF_3"/>
    <property type="match status" value="1"/>
</dbReference>
<dbReference type="EnsemblMetazoa" id="CLYHEMT010580.1">
    <property type="protein sequence ID" value="CLYHEMP010580.1"/>
    <property type="gene ID" value="CLYHEMG010580"/>
</dbReference>
<dbReference type="PROSITE" id="PS51670">
    <property type="entry name" value="SHKT"/>
    <property type="match status" value="1"/>
</dbReference>
<evidence type="ECO:0000256" key="3">
    <source>
        <dbReference type="ARBA" id="ARBA00022737"/>
    </source>
</evidence>
<dbReference type="Gene3D" id="2.10.25.10">
    <property type="entry name" value="Laminin"/>
    <property type="match status" value="1"/>
</dbReference>
<dbReference type="OrthoDB" id="5970244at2759"/>
<feature type="region of interest" description="Disordered" evidence="8">
    <location>
        <begin position="328"/>
        <end position="508"/>
    </location>
</feature>
<evidence type="ECO:0000256" key="1">
    <source>
        <dbReference type="ARBA" id="ARBA00022536"/>
    </source>
</evidence>
<dbReference type="SMART" id="SM00321">
    <property type="entry name" value="WSC"/>
    <property type="match status" value="1"/>
</dbReference>
<dbReference type="PANTHER" id="PTHR22803">
    <property type="entry name" value="MANNOSE, PHOSPHOLIPASE, LECTIN RECEPTOR RELATED"/>
    <property type="match status" value="1"/>
</dbReference>
<dbReference type="SUPFAM" id="SSF49723">
    <property type="entry name" value="Lipase/lipooxygenase domain (PLAT/LH2 domain)"/>
    <property type="match status" value="1"/>
</dbReference>
<feature type="domain" description="PA14" evidence="15">
    <location>
        <begin position="1843"/>
        <end position="2000"/>
    </location>
</feature>
<feature type="domain" description="C-type lectin" evidence="11">
    <location>
        <begin position="1256"/>
        <end position="1362"/>
    </location>
</feature>
<dbReference type="InterPro" id="IPR016186">
    <property type="entry name" value="C-type_lectin-like/link_sf"/>
</dbReference>
<dbReference type="SUPFAM" id="SSF49899">
    <property type="entry name" value="Concanavalin A-like lectins/glucanases"/>
    <property type="match status" value="3"/>
</dbReference>
<evidence type="ECO:0000259" key="15">
    <source>
        <dbReference type="PROSITE" id="PS51820"/>
    </source>
</evidence>
<evidence type="ECO:0000313" key="16">
    <source>
        <dbReference type="EnsemblMetazoa" id="CLYHEMP010580.1"/>
    </source>
</evidence>
<feature type="compositionally biased region" description="Basic residues" evidence="8">
    <location>
        <begin position="478"/>
        <end position="491"/>
    </location>
</feature>
<dbReference type="InterPro" id="IPR001304">
    <property type="entry name" value="C-type_lectin-like"/>
</dbReference>
<dbReference type="SMART" id="SM00034">
    <property type="entry name" value="CLECT"/>
    <property type="match status" value="2"/>
</dbReference>
<dbReference type="PROSITE" id="PS51820">
    <property type="entry name" value="PA14"/>
    <property type="match status" value="2"/>
</dbReference>
<evidence type="ECO:0000256" key="4">
    <source>
        <dbReference type="ARBA" id="ARBA00023157"/>
    </source>
</evidence>
<keyword evidence="5" id="KW-0325">Glycoprotein</keyword>
<dbReference type="InterPro" id="IPR036392">
    <property type="entry name" value="PLAT/LH2_dom_sf"/>
</dbReference>
<evidence type="ECO:0000259" key="13">
    <source>
        <dbReference type="PROSITE" id="PS51212"/>
    </source>
</evidence>
<dbReference type="SMART" id="SM00758">
    <property type="entry name" value="PA14"/>
    <property type="match status" value="1"/>
</dbReference>
<dbReference type="SUPFAM" id="SSF57196">
    <property type="entry name" value="EGF/Laminin"/>
    <property type="match status" value="1"/>
</dbReference>
<dbReference type="SMART" id="SM00308">
    <property type="entry name" value="LH2"/>
    <property type="match status" value="1"/>
</dbReference>
<dbReference type="InterPro" id="IPR016187">
    <property type="entry name" value="CTDL_fold"/>
</dbReference>
<dbReference type="Pfam" id="PF00008">
    <property type="entry name" value="EGF"/>
    <property type="match status" value="1"/>
</dbReference>
<keyword evidence="17" id="KW-1185">Reference proteome</keyword>
<feature type="disulfide bond" evidence="7">
    <location>
        <begin position="286"/>
        <end position="320"/>
    </location>
</feature>
<evidence type="ECO:0000256" key="9">
    <source>
        <dbReference type="SAM" id="SignalP"/>
    </source>
</evidence>
<dbReference type="Gene3D" id="2.60.60.20">
    <property type="entry name" value="PLAT/LH2 domain"/>
    <property type="match status" value="1"/>
</dbReference>
<feature type="compositionally biased region" description="Low complexity" evidence="8">
    <location>
        <begin position="440"/>
        <end position="456"/>
    </location>
</feature>
<protein>
    <recommendedName>
        <fullName evidence="18">C-type lectin domain-containing protein</fullName>
    </recommendedName>
</protein>
<dbReference type="InterPro" id="IPR001024">
    <property type="entry name" value="PLAT/LH2_dom"/>
</dbReference>
<dbReference type="Gene3D" id="3.10.100.10">
    <property type="entry name" value="Mannose-Binding Protein A, subunit A"/>
    <property type="match status" value="2"/>
</dbReference>
<feature type="chain" id="PRO_5029684806" description="C-type lectin domain-containing protein" evidence="9">
    <location>
        <begin position="23"/>
        <end position="2777"/>
    </location>
</feature>
<proteinExistence type="predicted"/>
<dbReference type="SUPFAM" id="SSF56988">
    <property type="entry name" value="Anthrax protective antigen"/>
    <property type="match status" value="1"/>
</dbReference>
<feature type="domain" description="EGF-like" evidence="10">
    <location>
        <begin position="2459"/>
        <end position="2498"/>
    </location>
</feature>
<feature type="compositionally biased region" description="Low complexity" evidence="8">
    <location>
        <begin position="328"/>
        <end position="352"/>
    </location>
</feature>
<evidence type="ECO:0000256" key="5">
    <source>
        <dbReference type="ARBA" id="ARBA00023180"/>
    </source>
</evidence>
<name>A0A7M5UH73_9CNID</name>
<dbReference type="SUPFAM" id="SSF56436">
    <property type="entry name" value="C-type lectin-like"/>
    <property type="match status" value="2"/>
</dbReference>
<dbReference type="CDD" id="cd00054">
    <property type="entry name" value="EGF_CA"/>
    <property type="match status" value="1"/>
</dbReference>
<dbReference type="GeneID" id="136805778"/>
<evidence type="ECO:0000256" key="6">
    <source>
        <dbReference type="PROSITE-ProRule" id="PRU00076"/>
    </source>
</evidence>
<dbReference type="CDD" id="cd00037">
    <property type="entry name" value="CLECT"/>
    <property type="match status" value="2"/>
</dbReference>
<evidence type="ECO:0000259" key="14">
    <source>
        <dbReference type="PROSITE" id="PS51670"/>
    </source>
</evidence>
<evidence type="ECO:0000256" key="7">
    <source>
        <dbReference type="PROSITE-ProRule" id="PRU01005"/>
    </source>
</evidence>
<dbReference type="InterPro" id="IPR003582">
    <property type="entry name" value="ShKT_dom"/>
</dbReference>
<dbReference type="Gene3D" id="2.60.120.200">
    <property type="match status" value="3"/>
</dbReference>
<dbReference type="InterPro" id="IPR000742">
    <property type="entry name" value="EGF"/>
</dbReference>
<dbReference type="PROSITE" id="PS51212">
    <property type="entry name" value="WSC"/>
    <property type="match status" value="1"/>
</dbReference>
<dbReference type="SMART" id="SM00254">
    <property type="entry name" value="ShKT"/>
    <property type="match status" value="1"/>
</dbReference>
<feature type="domain" description="C-type lectin" evidence="11">
    <location>
        <begin position="1119"/>
        <end position="1235"/>
    </location>
</feature>
<dbReference type="Proteomes" id="UP000594262">
    <property type="component" value="Unplaced"/>
</dbReference>
<sequence length="2777" mass="309545">MHLFSPQSLLVLTLYLSSTVHCLHKSRRDTSDLKTDSLLAKVLGDSDVKKERKDRSIVLSQEPNTNAKWGQQAWSYFFGDKQNDKRAVNPAQEAMYNNRFQGVNGRSNIPTEGSSISQSADADSFPLHLNVHSPNARLKGAVPHFEEYGETVESVMKAQKRFKIPRPEEYSSEIVKKNDIPRPDDEDDEPVEPVVHHKKKRSKVAKKQYVQYPQQQQFAYNPYASNLIASGDLYAQQNAGMMQFQQPAAAAQPMAIVPVANMAVATSHVQNLDGAIARPIVTEKVCDDQFALCNEYAKNNYCTDYEKQMRTQCRKSCNFCKTEAPVTSSSAATSTSEDDVSGSGEFSGSGEQEPMRRNLKAAVTGSKRHDILQERAKIRVPDRDESGDGSGSGSADGSGSASGSGDADTDNGPIEVPIQQNPMQEFHIPSSRKDSFAGPQPQSDSDDGSGSASGSGDESGDSQDNDQQPQVVEAPKPKISKKSKIPRRPKIHQVSNNKRSRIPNRPAQPVFYPKIDLKAIASSLAHYEEAALELAGEYPKISDAEVTEYTRSFIPHPESDDEVRANRNRQNIQIAKIITAERARKSNIPQFLKVTGDVKKPEKDESDAATLDSIQQRFIVPGVEPTLNDYYAETGKLNPFDKKGAKNYKKSRIEGYNANYDPYEYLRNMPAGASMEPIIDPHKRASIPSDHSYPVFLMKVSPTDEAKYVEEKAERRGEIRHFNAEGVEINNAKYQQMLHGGHPEMESAVRAQVAATRSKTPQAPAPRPQIPDFTIASKKATLPSFPAAPESAPAAYQQPSNPYENNFAQMQQNAMQQASLFPNNNQQFNYEQQPGPNNMRSKMFNAFFNVGTNSSPEEGSGSGAGEDFMSHMVPDHERLVSTPAVGSANSKVLNLQNLLQTSTPQETPQTERKDSIPQVMDTNSYLRSNLAELSPEIPQYNSYQYQPSLNAGTYGPQYSFNTMPKTQETSWMRPNAQSELASALTNQNTEARSNIQTQPTIQQQKKAEIPQKQDTQVETKSKVTLPTLQELFQEQQRQNEGAQHPKEAVAAVHSQQSQSAAMNYMLPETEASIHPLSLTTADVKKPALYDSVLVKKNLIKEKPDLNCGGEDWKGAEGDFGTFCYKNTNLKASFDDAVDHCKKLKGNMFSVLNAYENLYLQNHILSDSVDQQSWIGYHDKEKNGLWSWTDSSRSIYTNWGKEVDNKNNRHDCVYIDQEEGKWKDGNCTSSKPFLCKMKTESCPSEWNNLKLNSVVGCYKLFTDDTTWEKAEQRCKAENAHLASVASEDEQTMIYQFHSSTSYWIGFNDRENEGDWLWSDRLTSSYTNWADNAPNNGGYSCASVGKSGKWHDGKCNEKLNVVCKKKGPKPEKTDGYNEDGVLLPVSRLLENDETAPSHLYDDKDKSSPVVPLNFWPLLKDSKLGMAGNHPLAVNEPQNVKIIPGGVLLDGERSFLDAGDFHGHCIGDPEKCNKGFSVALQVKFDPVVLGYKKPHYVIDTSGRGRGFAIYIQNGKLHYKVVTDGGSWELETRLTVSLWQDIVLTWKNPSGLHVYVNGAFMDYTNITKTVDINTKMVTTTKLLIGRRSIDDRAPCTKMAVGSVVLFFKQLSVEDVPYAFTYGDTVVAYTRFFMTDIENSEIPGAAEFVEKSITNIDGGIFVDGDTSDSVKPHAYLQLEDFPDVIYNVQKARHGFAVSFKIKFDQRDRDYKEPRYILDTGGHNGGMKGISVYLVNDNMYFQVIRSSDEDIMIWKVRVPIYTIRWQEVVMTWRLDKGLWIYVDGMFRGHTLSPQPLPKDDLSTPKRLTIGRKNSGPEKSGAVFGFSSLAIFGRYLSRTDSEKVFGNTDNPYQGIIREVWKNTPGEELDKLEDNPDYPNNPTTIEIIENFDAPFNVESNYGSKLKGYFIAPETGNNTFYLSCSRACALYLSKDETGKTKQKILTLNKPTEHNVWNKYDNQSSEAIFLVAGKYYYLEAIQKGVDSSDSLSVGVKLPTGRYQRPINKENLQWRLPGNPHAGLVREVWYNIPGYSIEDLTSDSNFPNRPSSIEILDKFDAPFNYEDNYGSKVSGYFHAPSSGEYTFYMATDSSGELWLSSNENADSLKKIVTLSSWTDHNQWTKYPEQKSDKVFLVAGKYYYIRLYMKADKLGDCASVAVEMPDGTFEGPIKKKHLSWRLIGSNEGPGPKEVFEELPKPVGLYPLNENTLKDMITKNVELKNAEVTKGPGDVPKSAIELKGSQSSYLEIANNGKLDARKSITILSNIFPTGDNGPIVAYDPMGNGVHLWQYDKTQLFVRFTLRGSNGNMTLEPLATRVLQMKKWNQVGASYDNNTGVAQLWHDGKMVKSRNIGQVDLATDQNIRIGAVQNDKRYFEGKISCLQIYDIALREKEIGELRVCPKANLKDEKQDAKSAANNTHNAGVSKSSLPEALSSLDADVASGASEWFDEATEAGAETRIGDETEEELVATRCQPNPCSNEGVCQDDEKKIDGYVCMCPAEFTGRRCQVSKQRAENPVVKRTAIPTITVTNDNTTTNLLNATTTYPINASIAENVTKSDESKEDISLLYQKLGCYKDDPSNHDLKTKVDLKRTTQEDCAKACAMADKSYSYFGLQNGTSCFCGKDHGKYGKLGDEACNMTCNGNEAERCGGSEANNVFFYGLGTNYTVKTFTGKPLGAGTDAKIYFELVGDRGSSDFRQLDPSPVKYEPGSEDIQTFLLPDLGKLKRMKILHDNTGTAPSWFLKKVQVTDEEGGSYEFPCDEWLSDTKGGGKLERELIAKSNIPTPS</sequence>
<accession>A0A7M5UH73</accession>
<dbReference type="FunFam" id="2.10.25.10:FF:000185">
    <property type="entry name" value="basement membrane-specific heparan sulfate proteoglycan core protein-like"/>
    <property type="match status" value="1"/>
</dbReference>
<feature type="domain" description="ShKT" evidence="14">
    <location>
        <begin position="286"/>
        <end position="320"/>
    </location>
</feature>
<feature type="compositionally biased region" description="Basic and acidic residues" evidence="8">
    <location>
        <begin position="367"/>
        <end position="386"/>
    </location>
</feature>
<feature type="compositionally biased region" description="Low complexity" evidence="8">
    <location>
        <begin position="995"/>
        <end position="1004"/>
    </location>
</feature>
<reference evidence="16" key="1">
    <citation type="submission" date="2021-01" db="UniProtKB">
        <authorList>
            <consortium name="EnsemblMetazoa"/>
        </authorList>
    </citation>
    <scope>IDENTIFICATION</scope>
</reference>
<dbReference type="InterPro" id="IPR018378">
    <property type="entry name" value="C-type_lectin_CS"/>
</dbReference>
<dbReference type="Pfam" id="PF13385">
    <property type="entry name" value="Laminin_G_3"/>
    <property type="match status" value="1"/>
</dbReference>
<dbReference type="InterPro" id="IPR050111">
    <property type="entry name" value="C-type_lectin/snaclec_domain"/>
</dbReference>
<evidence type="ECO:0000259" key="11">
    <source>
        <dbReference type="PROSITE" id="PS50041"/>
    </source>
</evidence>
<dbReference type="Pfam" id="PF07691">
    <property type="entry name" value="PA14"/>
    <property type="match status" value="1"/>
</dbReference>
<feature type="compositionally biased region" description="Gly residues" evidence="8">
    <location>
        <begin position="388"/>
        <end position="402"/>
    </location>
</feature>
<feature type="compositionally biased region" description="Basic and acidic residues" evidence="8">
    <location>
        <begin position="1005"/>
        <end position="1018"/>
    </location>
</feature>
<keyword evidence="1 6" id="KW-0245">EGF-like domain</keyword>
<dbReference type="PROSITE" id="PS50041">
    <property type="entry name" value="C_TYPE_LECTIN_2"/>
    <property type="match status" value="2"/>
</dbReference>
<dbReference type="InterPro" id="IPR011658">
    <property type="entry name" value="PA14_dom"/>
</dbReference>
<feature type="disulfide bond" evidence="6">
    <location>
        <begin position="2488"/>
        <end position="2497"/>
    </location>
</feature>
<dbReference type="PROSITE" id="PS50095">
    <property type="entry name" value="PLAT"/>
    <property type="match status" value="1"/>
</dbReference>
<dbReference type="SMART" id="SM00181">
    <property type="entry name" value="EGF"/>
    <property type="match status" value="1"/>
</dbReference>
<keyword evidence="3" id="KW-0677">Repeat</keyword>
<feature type="signal peptide" evidence="9">
    <location>
        <begin position="1"/>
        <end position="22"/>
    </location>
</feature>
<evidence type="ECO:0008006" key="18">
    <source>
        <dbReference type="Google" id="ProtNLM"/>
    </source>
</evidence>
<evidence type="ECO:0000259" key="10">
    <source>
        <dbReference type="PROSITE" id="PS50026"/>
    </source>
</evidence>
<feature type="region of interest" description="Disordered" evidence="8">
    <location>
        <begin position="984"/>
        <end position="1018"/>
    </location>
</feature>
<evidence type="ECO:0000256" key="8">
    <source>
        <dbReference type="SAM" id="MobiDB-lite"/>
    </source>
</evidence>
<dbReference type="InterPro" id="IPR013320">
    <property type="entry name" value="ConA-like_dom_sf"/>
</dbReference>
<organism evidence="16 17">
    <name type="scientific">Clytia hemisphaerica</name>
    <dbReference type="NCBI Taxonomy" id="252671"/>
    <lineage>
        <taxon>Eukaryota</taxon>
        <taxon>Metazoa</taxon>
        <taxon>Cnidaria</taxon>
        <taxon>Hydrozoa</taxon>
        <taxon>Hydroidolina</taxon>
        <taxon>Leptothecata</taxon>
        <taxon>Obeliida</taxon>
        <taxon>Clytiidae</taxon>
        <taxon>Clytia</taxon>
    </lineage>
</organism>
<dbReference type="InterPro" id="IPR037524">
    <property type="entry name" value="PA14/GLEYA"/>
</dbReference>
<feature type="region of interest" description="Disordered" evidence="8">
    <location>
        <begin position="177"/>
        <end position="200"/>
    </location>
</feature>
<keyword evidence="4 6" id="KW-1015">Disulfide bond</keyword>
<feature type="domain" description="PA14" evidence="15">
    <location>
        <begin position="2008"/>
        <end position="2164"/>
    </location>
</feature>
<dbReference type="PROSITE" id="PS00615">
    <property type="entry name" value="C_TYPE_LECTIN_1"/>
    <property type="match status" value="2"/>
</dbReference>
<dbReference type="InterPro" id="IPR002889">
    <property type="entry name" value="WSC_carb-bd"/>
</dbReference>
<feature type="domain" description="WSC" evidence="13">
    <location>
        <begin position="2558"/>
        <end position="2651"/>
    </location>
</feature>
<feature type="compositionally biased region" description="Polar residues" evidence="8">
    <location>
        <begin position="984"/>
        <end position="994"/>
    </location>
</feature>
<evidence type="ECO:0000259" key="12">
    <source>
        <dbReference type="PROSITE" id="PS50095"/>
    </source>
</evidence>
<dbReference type="Pfam" id="PF00059">
    <property type="entry name" value="Lectin_C"/>
    <property type="match status" value="2"/>
</dbReference>